<sequence>MKRFKKIVIGNIVGTVALSALLFGADIAGDYLSVSKDGQGYRMPISFKKNGKVTLMGMDAGTWKESSDGKTVSISSVFDNGKSKTYTIKSQSSDMLVLKIDENEIKYHKIDKTKLLENNKQAPVIGDWTIKTANVTETFSFSLPDNLKYVKEDKSQGTTDTAEGNWYYDKQKKQLLIAIMKGGMTGESNIKTVSANKMTLLYQGKSINLVKK</sequence>
<dbReference type="AlphaFoldDB" id="A0A1W1BZB1"/>
<accession>A0A1W1BZB1</accession>
<gene>
    <name evidence="1" type="ORF">MNB_SV-14-1828</name>
</gene>
<reference evidence="1" key="1">
    <citation type="submission" date="2016-10" db="EMBL/GenBank/DDBJ databases">
        <authorList>
            <person name="de Groot N.N."/>
        </authorList>
    </citation>
    <scope>NUCLEOTIDE SEQUENCE</scope>
</reference>
<name>A0A1W1BZB1_9ZZZZ</name>
<organism evidence="1">
    <name type="scientific">hydrothermal vent metagenome</name>
    <dbReference type="NCBI Taxonomy" id="652676"/>
    <lineage>
        <taxon>unclassified sequences</taxon>
        <taxon>metagenomes</taxon>
        <taxon>ecological metagenomes</taxon>
    </lineage>
</organism>
<proteinExistence type="predicted"/>
<evidence type="ECO:0000313" key="1">
    <source>
        <dbReference type="EMBL" id="SFV58879.1"/>
    </source>
</evidence>
<dbReference type="EMBL" id="FPHN01000097">
    <property type="protein sequence ID" value="SFV58879.1"/>
    <property type="molecule type" value="Genomic_DNA"/>
</dbReference>
<protein>
    <submittedName>
        <fullName evidence="1">Uncharacterized protein</fullName>
    </submittedName>
</protein>